<dbReference type="SMART" id="SM00093">
    <property type="entry name" value="SERPIN"/>
    <property type="match status" value="1"/>
</dbReference>
<name>A0AAR5PQK5_DENPD</name>
<reference evidence="7" key="2">
    <citation type="submission" date="2024-08" db="UniProtKB">
        <authorList>
            <consortium name="EnsemblMetazoa"/>
        </authorList>
    </citation>
    <scope>IDENTIFICATION</scope>
</reference>
<keyword evidence="3" id="KW-0722">Serine protease inhibitor</keyword>
<dbReference type="InterPro" id="IPR036186">
    <property type="entry name" value="Serpin_sf"/>
</dbReference>
<dbReference type="InterPro" id="IPR042185">
    <property type="entry name" value="Serpin_sf_2"/>
</dbReference>
<feature type="domain" description="Serpin" evidence="6">
    <location>
        <begin position="64"/>
        <end position="438"/>
    </location>
</feature>
<dbReference type="InterPro" id="IPR042178">
    <property type="entry name" value="Serpin_sf_1"/>
</dbReference>
<dbReference type="InterPro" id="IPR000215">
    <property type="entry name" value="Serpin_fam"/>
</dbReference>
<dbReference type="SUPFAM" id="SSF56574">
    <property type="entry name" value="Serpins"/>
    <property type="match status" value="1"/>
</dbReference>
<evidence type="ECO:0000313" key="8">
    <source>
        <dbReference type="Proteomes" id="UP000019118"/>
    </source>
</evidence>
<dbReference type="GeneID" id="109539713"/>
<dbReference type="Proteomes" id="UP000019118">
    <property type="component" value="Unassembled WGS sequence"/>
</dbReference>
<evidence type="ECO:0000256" key="3">
    <source>
        <dbReference type="ARBA" id="ARBA00022900"/>
    </source>
</evidence>
<feature type="signal peptide" evidence="5">
    <location>
        <begin position="1"/>
        <end position="20"/>
    </location>
</feature>
<dbReference type="KEGG" id="dpa:109539713"/>
<organism evidence="7 8">
    <name type="scientific">Dendroctonus ponderosae</name>
    <name type="common">Mountain pine beetle</name>
    <dbReference type="NCBI Taxonomy" id="77166"/>
    <lineage>
        <taxon>Eukaryota</taxon>
        <taxon>Metazoa</taxon>
        <taxon>Ecdysozoa</taxon>
        <taxon>Arthropoda</taxon>
        <taxon>Hexapoda</taxon>
        <taxon>Insecta</taxon>
        <taxon>Pterygota</taxon>
        <taxon>Neoptera</taxon>
        <taxon>Endopterygota</taxon>
        <taxon>Coleoptera</taxon>
        <taxon>Polyphaga</taxon>
        <taxon>Cucujiformia</taxon>
        <taxon>Curculionidae</taxon>
        <taxon>Scolytinae</taxon>
        <taxon>Dendroctonus</taxon>
    </lineage>
</organism>
<evidence type="ECO:0000256" key="4">
    <source>
        <dbReference type="RuleBase" id="RU000411"/>
    </source>
</evidence>
<sequence length="448" mass="51756">MRVFTHTLLIVLCGFGSGKCQFFRNMIDLVDPFHLLHSRQEASTPAPPSLEPVVKPVEVEKAIFQISGKLQALLGTDNNQVIENYLISPICAINLLGQFLLGNRGNASQHLENLLGLSPKPKVAKREVNVVELTSDHLYNEKVYHPVFHWRVRKRSSQLSRPNPHYQVSIRNALVYQRNFDLSAYWKSNAADFYKTLLITSDNTSALLEWRNFGTRTNLLIENLQNQALQLSRFQIETKFNAHFTEEETEDVFRVSRYERSRVKYMQGLIRNTLFMNTPDFTLTVIPLQGQALHMYIMLPRNDIYNIHHFSESIEDFQTFKAIQEEHKYNFLDLKIRLPNIFNCTEELDVLKGLRSRSANLEGSFNLNRVAHDLKLTHAVQQLQISISSKDAQEKMGQEETAENPVPLVNLQVTTPFLFFIMQEKHKIVLLWGSISDPSQLVHRTLRP</sequence>
<dbReference type="AlphaFoldDB" id="A0AAR5PQK5"/>
<protein>
    <recommendedName>
        <fullName evidence="6">Serpin domain-containing protein</fullName>
    </recommendedName>
</protein>
<proteinExistence type="inferred from homology"/>
<evidence type="ECO:0000256" key="2">
    <source>
        <dbReference type="ARBA" id="ARBA00022690"/>
    </source>
</evidence>
<dbReference type="GO" id="GO:0004867">
    <property type="term" value="F:serine-type endopeptidase inhibitor activity"/>
    <property type="evidence" value="ECO:0007669"/>
    <property type="project" value="UniProtKB-KW"/>
</dbReference>
<dbReference type="Pfam" id="PF00079">
    <property type="entry name" value="Serpin"/>
    <property type="match status" value="1"/>
</dbReference>
<dbReference type="GO" id="GO:0005615">
    <property type="term" value="C:extracellular space"/>
    <property type="evidence" value="ECO:0007669"/>
    <property type="project" value="InterPro"/>
</dbReference>
<feature type="chain" id="PRO_5043501794" description="Serpin domain-containing protein" evidence="5">
    <location>
        <begin position="21"/>
        <end position="448"/>
    </location>
</feature>
<accession>A0AAR5PQK5</accession>
<dbReference type="PANTHER" id="PTHR11461:SF211">
    <property type="entry name" value="GH10112P-RELATED"/>
    <property type="match status" value="1"/>
</dbReference>
<evidence type="ECO:0000256" key="1">
    <source>
        <dbReference type="ARBA" id="ARBA00009500"/>
    </source>
</evidence>
<evidence type="ECO:0000313" key="7">
    <source>
        <dbReference type="EnsemblMetazoa" id="XP_019763212.1"/>
    </source>
</evidence>
<evidence type="ECO:0000259" key="6">
    <source>
        <dbReference type="SMART" id="SM00093"/>
    </source>
</evidence>
<keyword evidence="2" id="KW-0646">Protease inhibitor</keyword>
<dbReference type="Gene3D" id="2.30.39.10">
    <property type="entry name" value="Alpha-1-antitrypsin, domain 1"/>
    <property type="match status" value="2"/>
</dbReference>
<dbReference type="EnsemblMetazoa" id="XM_019907653.1">
    <property type="protein sequence ID" value="XP_019763212.1"/>
    <property type="gene ID" value="LOC109539713"/>
</dbReference>
<keyword evidence="8" id="KW-1185">Reference proteome</keyword>
<keyword evidence="5" id="KW-0732">Signal</keyword>
<comment type="similarity">
    <text evidence="1 4">Belongs to the serpin family.</text>
</comment>
<evidence type="ECO:0000256" key="5">
    <source>
        <dbReference type="SAM" id="SignalP"/>
    </source>
</evidence>
<dbReference type="Gene3D" id="3.30.497.10">
    <property type="entry name" value="Antithrombin, subunit I, domain 2"/>
    <property type="match status" value="1"/>
</dbReference>
<dbReference type="PANTHER" id="PTHR11461">
    <property type="entry name" value="SERINE PROTEASE INHIBITOR, SERPIN"/>
    <property type="match status" value="1"/>
</dbReference>
<dbReference type="InterPro" id="IPR023796">
    <property type="entry name" value="Serpin_dom"/>
</dbReference>
<reference evidence="8" key="1">
    <citation type="journal article" date="2013" name="Genome Biol.">
        <title>Draft genome of the mountain pine beetle, Dendroctonus ponderosae Hopkins, a major forest pest.</title>
        <authorList>
            <person name="Keeling C.I."/>
            <person name="Yuen M.M."/>
            <person name="Liao N.Y."/>
            <person name="Docking T.R."/>
            <person name="Chan S.K."/>
            <person name="Taylor G.A."/>
            <person name="Palmquist D.L."/>
            <person name="Jackman S.D."/>
            <person name="Nguyen A."/>
            <person name="Li M."/>
            <person name="Henderson H."/>
            <person name="Janes J.K."/>
            <person name="Zhao Y."/>
            <person name="Pandoh P."/>
            <person name="Moore R."/>
            <person name="Sperling F.A."/>
            <person name="Huber D.P."/>
            <person name="Birol I."/>
            <person name="Jones S.J."/>
            <person name="Bohlmann J."/>
        </authorList>
    </citation>
    <scope>NUCLEOTIDE SEQUENCE</scope>
</reference>